<name>A0A150WN79_BDEBC</name>
<dbReference type="RefSeq" id="WP_061833482.1">
    <property type="nucleotide sequence ID" value="NZ_LUKE01000001.1"/>
</dbReference>
<comment type="caution">
    <text evidence="3">The sequence shown here is derived from an EMBL/GenBank/DDBJ whole genome shotgun (WGS) entry which is preliminary data.</text>
</comment>
<gene>
    <name evidence="3" type="ORF">AZI86_02295</name>
</gene>
<evidence type="ECO:0000313" key="3">
    <source>
        <dbReference type="EMBL" id="KYG65922.1"/>
    </source>
</evidence>
<feature type="region of interest" description="Disordered" evidence="1">
    <location>
        <begin position="25"/>
        <end position="95"/>
    </location>
</feature>
<accession>A0A150WN79</accession>
<evidence type="ECO:0000256" key="2">
    <source>
        <dbReference type="SAM" id="SignalP"/>
    </source>
</evidence>
<proteinExistence type="predicted"/>
<sequence>MKLPVILTVAALMFMAPAVYAADTVVTPPAPTGPNAKGLETTQPSKEVAKAPPAHHKEKKHKHKKTKPLSPKEREEMERRNDVNQPALPEENEVK</sequence>
<keyword evidence="2" id="KW-0732">Signal</keyword>
<dbReference type="AlphaFoldDB" id="A0A150WN79"/>
<evidence type="ECO:0000313" key="4">
    <source>
        <dbReference type="Proteomes" id="UP000075320"/>
    </source>
</evidence>
<feature type="compositionally biased region" description="Basic and acidic residues" evidence="1">
    <location>
        <begin position="70"/>
        <end position="82"/>
    </location>
</feature>
<feature type="compositionally biased region" description="Basic residues" evidence="1">
    <location>
        <begin position="53"/>
        <end position="67"/>
    </location>
</feature>
<reference evidence="3 4" key="1">
    <citation type="submission" date="2016-03" db="EMBL/GenBank/DDBJ databases">
        <authorList>
            <person name="Ploux O."/>
        </authorList>
    </citation>
    <scope>NUCLEOTIDE SEQUENCE [LARGE SCALE GENOMIC DNA]</scope>
    <source>
        <strain evidence="3 4">R0</strain>
    </source>
</reference>
<feature type="signal peptide" evidence="2">
    <location>
        <begin position="1"/>
        <end position="21"/>
    </location>
</feature>
<dbReference type="Proteomes" id="UP000075320">
    <property type="component" value="Unassembled WGS sequence"/>
</dbReference>
<evidence type="ECO:0000256" key="1">
    <source>
        <dbReference type="SAM" id="MobiDB-lite"/>
    </source>
</evidence>
<protein>
    <submittedName>
        <fullName evidence="3">Uncharacterized protein</fullName>
    </submittedName>
</protein>
<organism evidence="3 4">
    <name type="scientific">Bdellovibrio bacteriovorus</name>
    <dbReference type="NCBI Taxonomy" id="959"/>
    <lineage>
        <taxon>Bacteria</taxon>
        <taxon>Pseudomonadati</taxon>
        <taxon>Bdellovibrionota</taxon>
        <taxon>Bdellovibrionia</taxon>
        <taxon>Bdellovibrionales</taxon>
        <taxon>Pseudobdellovibrionaceae</taxon>
        <taxon>Bdellovibrio</taxon>
    </lineage>
</organism>
<keyword evidence="4" id="KW-1185">Reference proteome</keyword>
<dbReference type="EMBL" id="LUKE01000001">
    <property type="protein sequence ID" value="KYG65922.1"/>
    <property type="molecule type" value="Genomic_DNA"/>
</dbReference>
<feature type="chain" id="PRO_5007573328" evidence="2">
    <location>
        <begin position="22"/>
        <end position="95"/>
    </location>
</feature>